<dbReference type="EMBL" id="FOVM01000012">
    <property type="protein sequence ID" value="SFO04603.1"/>
    <property type="molecule type" value="Genomic_DNA"/>
</dbReference>
<evidence type="ECO:0000313" key="2">
    <source>
        <dbReference type="EMBL" id="SFO04603.1"/>
    </source>
</evidence>
<dbReference type="Gene3D" id="3.90.550.10">
    <property type="entry name" value="Spore Coat Polysaccharide Biosynthesis Protein SpsA, Chain A"/>
    <property type="match status" value="1"/>
</dbReference>
<dbReference type="InterPro" id="IPR001173">
    <property type="entry name" value="Glyco_trans_2-like"/>
</dbReference>
<dbReference type="CDD" id="cd04186">
    <property type="entry name" value="GT_2_like_c"/>
    <property type="match status" value="1"/>
</dbReference>
<dbReference type="STRING" id="995034.SAMN05216219_3186"/>
<keyword evidence="2" id="KW-0808">Transferase</keyword>
<dbReference type="SUPFAM" id="SSF53448">
    <property type="entry name" value="Nucleotide-diphospho-sugar transferases"/>
    <property type="match status" value="1"/>
</dbReference>
<dbReference type="PANTHER" id="PTHR43179:SF7">
    <property type="entry name" value="RHAMNOSYLTRANSFERASE WBBL"/>
    <property type="match status" value="1"/>
</dbReference>
<organism evidence="2 3">
    <name type="scientific">Mycetocola miduiensis</name>
    <dbReference type="NCBI Taxonomy" id="995034"/>
    <lineage>
        <taxon>Bacteria</taxon>
        <taxon>Bacillati</taxon>
        <taxon>Actinomycetota</taxon>
        <taxon>Actinomycetes</taxon>
        <taxon>Micrococcales</taxon>
        <taxon>Microbacteriaceae</taxon>
        <taxon>Mycetocola</taxon>
    </lineage>
</organism>
<dbReference type="Proteomes" id="UP000198867">
    <property type="component" value="Unassembled WGS sequence"/>
</dbReference>
<dbReference type="InterPro" id="IPR029044">
    <property type="entry name" value="Nucleotide-diphossugar_trans"/>
</dbReference>
<dbReference type="RefSeq" id="WP_245762582.1">
    <property type="nucleotide sequence ID" value="NZ_FOVM01000012.1"/>
</dbReference>
<name>A0A1I5DZN8_9MICO</name>
<reference evidence="3" key="1">
    <citation type="submission" date="2016-10" db="EMBL/GenBank/DDBJ databases">
        <authorList>
            <person name="Varghese N."/>
            <person name="Submissions S."/>
        </authorList>
    </citation>
    <scope>NUCLEOTIDE SEQUENCE [LARGE SCALE GENOMIC DNA]</scope>
    <source>
        <strain evidence="3">CGMCC 1.11101</strain>
    </source>
</reference>
<dbReference type="Pfam" id="PF00535">
    <property type="entry name" value="Glycos_transf_2"/>
    <property type="match status" value="1"/>
</dbReference>
<protein>
    <submittedName>
        <fullName evidence="2">N-acetylglucosaminyl-diphospho-decaprenol L-rhamnosyltransferase</fullName>
    </submittedName>
</protein>
<dbReference type="AlphaFoldDB" id="A0A1I5DZN8"/>
<sequence length="289" mass="31894">MSNTPLESTAIVTVTFNSANQLSAFLGSVGDSEQVDIPVCVVENASPEGEATERIASEHNAEFLSLETNLGYGGAVNAAVRRLDPSIDTILISNPDVAFGRGLVSELAIWLRDHPETAAVGPRILNADGTTYPSARALPSLRTGIGHAIFSRVWPENPWSRRYRAEAITNDEARHAGWLSGSCMMVRRSAFEQVGGFDESYFMYFEDVDLGYRLAKAGWTNDYLPRASATHYGAQSTSSDPSRMLRAHHDSALRYLDRKYSARWLAPVRAAIHLGLNLRLRLVLRRSRL</sequence>
<dbReference type="GO" id="GO:0016740">
    <property type="term" value="F:transferase activity"/>
    <property type="evidence" value="ECO:0007669"/>
    <property type="project" value="UniProtKB-KW"/>
</dbReference>
<evidence type="ECO:0000313" key="3">
    <source>
        <dbReference type="Proteomes" id="UP000198867"/>
    </source>
</evidence>
<proteinExistence type="predicted"/>
<dbReference type="PANTHER" id="PTHR43179">
    <property type="entry name" value="RHAMNOSYLTRANSFERASE WBBL"/>
    <property type="match status" value="1"/>
</dbReference>
<feature type="domain" description="Glycosyltransferase 2-like" evidence="1">
    <location>
        <begin position="11"/>
        <end position="194"/>
    </location>
</feature>
<accession>A0A1I5DZN8</accession>
<gene>
    <name evidence="2" type="ORF">SAMN05216219_3186</name>
</gene>
<evidence type="ECO:0000259" key="1">
    <source>
        <dbReference type="Pfam" id="PF00535"/>
    </source>
</evidence>
<keyword evidence="3" id="KW-1185">Reference proteome</keyword>